<feature type="compositionally biased region" description="Polar residues" evidence="4">
    <location>
        <begin position="41"/>
        <end position="57"/>
    </location>
</feature>
<dbReference type="Gene3D" id="2.180.10.10">
    <property type="entry name" value="RHS repeat-associated core"/>
    <property type="match status" value="1"/>
</dbReference>
<feature type="compositionally biased region" description="Pro residues" evidence="4">
    <location>
        <begin position="2546"/>
        <end position="2557"/>
    </location>
</feature>
<dbReference type="Pfam" id="PF12256">
    <property type="entry name" value="TcdB_toxin_midN"/>
    <property type="match status" value="1"/>
</dbReference>
<feature type="domain" description="Insecticide toxin TcdB middle/N-terminal" evidence="6">
    <location>
        <begin position="749"/>
        <end position="881"/>
    </location>
</feature>
<dbReference type="SUPFAM" id="SSF69318">
    <property type="entry name" value="Integrin alpha N-terminal domain"/>
    <property type="match status" value="1"/>
</dbReference>
<keyword evidence="3" id="KW-0843">Virulence</keyword>
<dbReference type="InterPro" id="IPR028994">
    <property type="entry name" value="Integrin_alpha_N"/>
</dbReference>
<dbReference type="InterPro" id="IPR022044">
    <property type="entry name" value="TcdB_toxin_mid/C"/>
</dbReference>
<evidence type="ECO:0000256" key="3">
    <source>
        <dbReference type="ARBA" id="ARBA00023026"/>
    </source>
</evidence>
<dbReference type="PROSITE" id="PS00018">
    <property type="entry name" value="EF_HAND_1"/>
    <property type="match status" value="1"/>
</dbReference>
<dbReference type="Proteomes" id="UP000054516">
    <property type="component" value="Unassembled WGS sequence"/>
</dbReference>
<dbReference type="InterPro" id="IPR011755">
    <property type="entry name" value="CHP02269_MYXXA"/>
</dbReference>
<feature type="region of interest" description="Disordered" evidence="4">
    <location>
        <begin position="1555"/>
        <end position="1575"/>
    </location>
</feature>
<dbReference type="InterPro" id="IPR022385">
    <property type="entry name" value="Rhs_assc_core"/>
</dbReference>
<name>A0A1W2TPU6_ROSNE</name>
<evidence type="ECO:0000256" key="4">
    <source>
        <dbReference type="SAM" id="MobiDB-lite"/>
    </source>
</evidence>
<comment type="subcellular location">
    <subcellularLocation>
        <location evidence="1">Secreted</location>
    </subcellularLocation>
</comment>
<evidence type="ECO:0000313" key="7">
    <source>
        <dbReference type="EMBL" id="GAP90434.1"/>
    </source>
</evidence>
<keyword evidence="8" id="KW-1185">Reference proteome</keyword>
<feature type="domain" description="Insecticide toxin TcdB middle/C-terminal" evidence="5">
    <location>
        <begin position="965"/>
        <end position="1079"/>
    </location>
</feature>
<reference evidence="7" key="1">
    <citation type="submission" date="2016-03" db="EMBL/GenBank/DDBJ databases">
        <title>Draft genome sequence of Rosellinia necatrix.</title>
        <authorList>
            <person name="Kanematsu S."/>
        </authorList>
    </citation>
    <scope>NUCLEOTIDE SEQUENCE [LARGE SCALE GENOMIC DNA]</scope>
    <source>
        <strain evidence="7">W97</strain>
    </source>
</reference>
<dbReference type="InterPro" id="IPR050708">
    <property type="entry name" value="T6SS_VgrG/RHS"/>
</dbReference>
<feature type="compositionally biased region" description="Low complexity" evidence="4">
    <location>
        <begin position="2536"/>
        <end position="2545"/>
    </location>
</feature>
<dbReference type="EMBL" id="DF977490">
    <property type="protein sequence ID" value="GAP90434.1"/>
    <property type="molecule type" value="Genomic_DNA"/>
</dbReference>
<proteinExistence type="predicted"/>
<evidence type="ECO:0000259" key="6">
    <source>
        <dbReference type="Pfam" id="PF12256"/>
    </source>
</evidence>
<dbReference type="Pfam" id="PF03534">
    <property type="entry name" value="SpvB"/>
    <property type="match status" value="1"/>
</dbReference>
<dbReference type="STRING" id="77044.A0A1W2TPU6"/>
<dbReference type="Pfam" id="PF12255">
    <property type="entry name" value="TcdB_toxin_midC"/>
    <property type="match status" value="1"/>
</dbReference>
<dbReference type="GO" id="GO:0005737">
    <property type="term" value="C:cytoplasm"/>
    <property type="evidence" value="ECO:0007669"/>
    <property type="project" value="InterPro"/>
</dbReference>
<dbReference type="InterPro" id="IPR003284">
    <property type="entry name" value="Sal_SpvB"/>
</dbReference>
<protein>
    <submittedName>
        <fullName evidence="7">Putative YD repeat protein</fullName>
    </submittedName>
</protein>
<dbReference type="PRINTS" id="PR01341">
    <property type="entry name" value="SALSPVBPROT"/>
</dbReference>
<organism evidence="7">
    <name type="scientific">Rosellinia necatrix</name>
    <name type="common">White root-rot fungus</name>
    <dbReference type="NCBI Taxonomy" id="77044"/>
    <lineage>
        <taxon>Eukaryota</taxon>
        <taxon>Fungi</taxon>
        <taxon>Dikarya</taxon>
        <taxon>Ascomycota</taxon>
        <taxon>Pezizomycotina</taxon>
        <taxon>Sordariomycetes</taxon>
        <taxon>Xylariomycetidae</taxon>
        <taxon>Xylariales</taxon>
        <taxon>Xylariaceae</taxon>
        <taxon>Rosellinia</taxon>
    </lineage>
</organism>
<gene>
    <name evidence="7" type="ORF">SAMD00023353_4500060</name>
</gene>
<dbReference type="PANTHER" id="PTHR32305:SF15">
    <property type="entry name" value="PROTEIN RHSA-RELATED"/>
    <property type="match status" value="1"/>
</dbReference>
<feature type="region of interest" description="Disordered" evidence="4">
    <location>
        <begin position="1"/>
        <end position="65"/>
    </location>
</feature>
<dbReference type="GO" id="GO:0005576">
    <property type="term" value="C:extracellular region"/>
    <property type="evidence" value="ECO:0007669"/>
    <property type="project" value="UniProtKB-SubCell"/>
</dbReference>
<dbReference type="NCBIfam" id="TIGR03696">
    <property type="entry name" value="Rhs_assc_core"/>
    <property type="match status" value="1"/>
</dbReference>
<evidence type="ECO:0000259" key="5">
    <source>
        <dbReference type="Pfam" id="PF12255"/>
    </source>
</evidence>
<evidence type="ECO:0000313" key="8">
    <source>
        <dbReference type="Proteomes" id="UP000054516"/>
    </source>
</evidence>
<feature type="region of interest" description="Disordered" evidence="4">
    <location>
        <begin position="2534"/>
        <end position="2557"/>
    </location>
</feature>
<feature type="compositionally biased region" description="Basic and acidic residues" evidence="4">
    <location>
        <begin position="1555"/>
        <end position="1574"/>
    </location>
</feature>
<feature type="compositionally biased region" description="Low complexity" evidence="4">
    <location>
        <begin position="19"/>
        <end position="40"/>
    </location>
</feature>
<keyword evidence="2" id="KW-0964">Secreted</keyword>
<dbReference type="InterPro" id="IPR022045">
    <property type="entry name" value="TcdB_toxin_mid/N"/>
</dbReference>
<feature type="region of interest" description="Disordered" evidence="4">
    <location>
        <begin position="2256"/>
        <end position="2286"/>
    </location>
</feature>
<evidence type="ECO:0000256" key="1">
    <source>
        <dbReference type="ARBA" id="ARBA00004613"/>
    </source>
</evidence>
<dbReference type="PANTHER" id="PTHR32305">
    <property type="match status" value="1"/>
</dbReference>
<sequence>MSAPNIPSSARGGEPNAIPGSGPVPVPGLSASSNTQSSASLEEQSTSQGPQLISVQRPTGGGAIQSIGEKFTAQPATGTATLSIPIGATEARPGGTPSLALGYSSGSGNGPFGIGWSLNIGSITRRVSKGRPQYEDGRDSDVFILQDEEDLVPTSKQPQIVGDYSIRRYQPRSEGNFARIERVTHKDDPADVHWRVTSRDNVLSVYGRDDSSRIQSESEGYKQIFSWLLCETYDVSGNTISYVYKSEDDGGIDLSAVNERNRTTISRSTQRYIKSIRYGNNKPTQRTSTENPTTLGPLLSGMPSTNWAFELTFDYGDHHPNEPTPGGDNPWPCRQDPFSAYRPGFEVRTYRLCRRVLMFHRFPDELGVDALLVNALELTYIEQPTISCLKSVTRKGYVKRDTDSTLPDGVSSYFSRALPPLDFEYTAAATGESLARSVAKEVDSESLENLPEGVTGSSYQWLDLYGEGLQGVFSAQGGSWFYKRNLSAAGTVSSLEDGTLSETVTLGPMRAVDPMPNISDTDKPRFVDLNGDGSLDVADMTGRVKGFYKTTAETSPDAAPGQWDEFRPFESWPSGIDVEDPNVRFIDLTGDGRADILITEDQVLIYHVSLGSDGYGASRRVRREADEERGPRVLFSDIDESVYFADMSGDGTSDLCRVRNGDICYWPNLGYGRFGAKVTMNDSPHFDRPEAFTQRRVLMTDIDGSGATDIIYVGAEGVTLHFNNSGNGWAKAESLPSYLLPPIDTLASITATDLMGNGTNCLVWSSSAASYTRSPLRYIDFNNGIKPHLLVKITNNIGKETNLSYLPSTTFYLRDEIGGKPWATRLPFPVQCLERVRTYDAVGRSYHTSRYAYHHGYFDGHDREFRGFGMTEQWDTENFGTAEKFSPAEAANIDEMSFSPPVLTKRWYHTGVYVDHEQLQKKMAREYAGAASLTADQFEQFFAKEVVRDLVLDSDDLTPAEARDASRALKGSLLREEVYALDESPLADLPYRIIDYGFNVKTLQRHGESDVSVCHTYQREQVAYSSEREAAPQNDRRIQHGLTLKVGDYGNILCSVQISYGRAAGKSPLEGEPKALQETTRIVLDDMSYTNAVDEKGDAYSLDYRAPLQSSATKYELFGVVLKEGDVRFEPDDFILDKFTEVPFDSPVTGSELAKRVMAKNATLYRKNDLTDMLQQGNLESMAIEGMSYTLALTPELLTKYKRGGKALISDEEDVLHNNYKYERLKGDDANWWLPTAKMFYHVNPAATPAEELESAKTHFFTPLRILDPYGFSSTVELDSHFLTLKTSTDAVNNVSSYVHDYSNMKPILITDPNGNRSAFKYDCLGRLVASSVMGKESETLGDSLDEIQVELAEHEMGDFAAEPVEHSADLLKGATARYIYDLEQYCKGNGPSTPTFVATLSRFTHVSDLAEGVTTQIHISFTYFDGLGREVQTKAIAEHDSATPLTPRWVGSAWKVLDNKDNAVRVFNPFFDDTHAFKADWKVGVSPYFMYDALGRLVATAMPNKTWTKVVYDSWETTQFDANDTVLMDPKSDPDVGTYFSRLPDSEYLPTWHDQRKDGAMGAGEKKAAEKSALHNNTPVTITVDAMGNEFLSTKDNGNSEKFITYRVFDAKGLPREMRDAKGRLIERKTYDAVGNEAIKETMDTANTWMLYDATASLVLSWHGNEQKWRRDYDALGRETHKYLLEGEEDGTKETLFEMRVYGESESEPEKRNLRGQLFHIYDQAGTETNTGFNFKGELVTRQRQLAVEYTSTLDWSDIAGIALEPDIHSQTTYANALGQTTYSQSADGSALRYTYNIAGLPETIESNIRGEKKPNSDDILWVAYVTGVEYNELAYATTISFGNGQRTINDFDNLTLLLKTRQTVSSQKAGAKIQDLGYTYDPSGNITYISNNAQQDVFFRNRVVSADVEYTYDATYRLIESSGREQLDEGGKAAPPGAFQAFENEPRSGDPLSRYVESFNYDSANNILSVQHSTADEKAPAWTRSYKYEEASALEPEKMGNRLSSTQVGSVIDKYGYDGKGGEFGCLTSMPHLTSMGWNSLEQLKMTTSQNVNDDGDNGGATPERTWYVYDSRGARIRKVIERQEGAGSLVSSPRKLKEWTYLGDYELFRKYAGDGVTVTTQSQTTHVHGSNGRLALIEDWTGDDHPGRLIRYQVVDHLDAVAIEVDENGELVSYEEYSAYGSTMYQMQDTQRPKRFRWASKERDKENGFYYSEARYYAPWLGRWISADPAGVDDDLNTFAYVGCRPTEYSDPTGLGKTKATKGGGAGGVPGVTKTIKKTPKEQSDSRMKLRYKRIIDIRKESKATAPIMPSDPNTIIQGETAMRNLLAATWERTQLHHVYPQEYRDQFKKIGIDVDNFTVSITDEVHRICTVGGEANGSKLGKWNDRWNELFFKFAGSGYDEQMKDYDTLDPTKQYQVRSELLERARRVSGIIMAEYGLRHLYDDGQTKFLDYNYIQNMKEDSERSQIKSANLIHHKSWATISSVSYNAAVSDNGMANNVSALQFSVTVNDFSSLTGEQKAAWKTLFGTSLTPPSSVAGKSPGPSPGPSPGTSK</sequence>
<dbReference type="OrthoDB" id="5426877at2759"/>
<dbReference type="Pfam" id="PF09533">
    <property type="entry name" value="DUF2380"/>
    <property type="match status" value="1"/>
</dbReference>
<accession>A0A1W2TPU6</accession>
<dbReference type="OMA" id="GTSCLVW"/>
<dbReference type="InterPro" id="IPR018247">
    <property type="entry name" value="EF_Hand_1_Ca_BS"/>
</dbReference>
<evidence type="ECO:0000256" key="2">
    <source>
        <dbReference type="ARBA" id="ARBA00022525"/>
    </source>
</evidence>